<keyword evidence="2" id="KW-1185">Reference proteome</keyword>
<evidence type="ECO:0000313" key="1">
    <source>
        <dbReference type="EMBL" id="GLI44505.1"/>
    </source>
</evidence>
<protein>
    <submittedName>
        <fullName evidence="1">Uncharacterized protein</fullName>
    </submittedName>
</protein>
<reference evidence="1" key="1">
    <citation type="submission" date="2022-12" db="EMBL/GenBank/DDBJ databases">
        <title>Reference genome sequencing for broad-spectrum identification of bacterial and archaeal isolates by mass spectrometry.</title>
        <authorList>
            <person name="Sekiguchi Y."/>
            <person name="Tourlousse D.M."/>
        </authorList>
    </citation>
    <scope>NUCLEOTIDE SEQUENCE</scope>
    <source>
        <strain evidence="1">LLR39Z86</strain>
    </source>
</reference>
<organism evidence="1 2">
    <name type="scientific">Glycomyces algeriensis</name>
    <dbReference type="NCBI Taxonomy" id="256037"/>
    <lineage>
        <taxon>Bacteria</taxon>
        <taxon>Bacillati</taxon>
        <taxon>Actinomycetota</taxon>
        <taxon>Actinomycetes</taxon>
        <taxon>Glycomycetales</taxon>
        <taxon>Glycomycetaceae</taxon>
        <taxon>Glycomyces</taxon>
    </lineage>
</organism>
<dbReference type="AlphaFoldDB" id="A0A9W6LIL1"/>
<sequence>MLQEQRQAQTAWLAKYRDRYPADPDALDEDGEPLDLLAPPEIVAELEAETDRIREHYTAAYRAHRFQTALIPERGP</sequence>
<name>A0A9W6LIL1_9ACTN</name>
<dbReference type="RefSeq" id="WP_270118056.1">
    <property type="nucleotide sequence ID" value="NZ_BAAAOL010000007.1"/>
</dbReference>
<dbReference type="Proteomes" id="UP001144313">
    <property type="component" value="Unassembled WGS sequence"/>
</dbReference>
<proteinExistence type="predicted"/>
<gene>
    <name evidence="1" type="ORF">GALLR39Z86_43550</name>
</gene>
<comment type="caution">
    <text evidence="1">The sequence shown here is derived from an EMBL/GenBank/DDBJ whole genome shotgun (WGS) entry which is preliminary data.</text>
</comment>
<accession>A0A9W6LIL1</accession>
<evidence type="ECO:0000313" key="2">
    <source>
        <dbReference type="Proteomes" id="UP001144313"/>
    </source>
</evidence>
<dbReference type="EMBL" id="BSDT01000001">
    <property type="protein sequence ID" value="GLI44505.1"/>
    <property type="molecule type" value="Genomic_DNA"/>
</dbReference>